<dbReference type="PANTHER" id="PTHR31903:SF23">
    <property type="match status" value="1"/>
</dbReference>
<evidence type="ECO:0000313" key="2">
    <source>
        <dbReference type="Proteomes" id="UP001627284"/>
    </source>
</evidence>
<accession>A0ABD2UHS9</accession>
<dbReference type="AlphaFoldDB" id="A0ABD2UHS9"/>
<protein>
    <submittedName>
        <fullName evidence="1">Uncharacterized protein</fullName>
    </submittedName>
</protein>
<dbReference type="Proteomes" id="UP001627284">
    <property type="component" value="Unassembled WGS sequence"/>
</dbReference>
<reference evidence="1 2" key="1">
    <citation type="submission" date="2024-05" db="EMBL/GenBank/DDBJ databases">
        <title>De novo assembly of an allotetraploid wild potato.</title>
        <authorList>
            <person name="Hosaka A.J."/>
        </authorList>
    </citation>
    <scope>NUCLEOTIDE SEQUENCE [LARGE SCALE GENOMIC DNA]</scope>
    <source>
        <tissue evidence="1">Young leaves</tissue>
    </source>
</reference>
<organism evidence="1 2">
    <name type="scientific">Solanum stoloniferum</name>
    <dbReference type="NCBI Taxonomy" id="62892"/>
    <lineage>
        <taxon>Eukaryota</taxon>
        <taxon>Viridiplantae</taxon>
        <taxon>Streptophyta</taxon>
        <taxon>Embryophyta</taxon>
        <taxon>Tracheophyta</taxon>
        <taxon>Spermatophyta</taxon>
        <taxon>Magnoliopsida</taxon>
        <taxon>eudicotyledons</taxon>
        <taxon>Gunneridae</taxon>
        <taxon>Pentapetalae</taxon>
        <taxon>asterids</taxon>
        <taxon>lamiids</taxon>
        <taxon>Solanales</taxon>
        <taxon>Solanaceae</taxon>
        <taxon>Solanoideae</taxon>
        <taxon>Solaneae</taxon>
        <taxon>Solanum</taxon>
    </lineage>
</organism>
<dbReference type="PANTHER" id="PTHR31903">
    <property type="entry name" value="F12F1.11-RELATED"/>
    <property type="match status" value="1"/>
</dbReference>
<name>A0ABD2UHS9_9SOLN</name>
<sequence length="130" mass="14521">MKKLYKKRTIHLSPPSISNHFSFLPIAILTLVAALFQEDKKSLAYLISCFFGEFVGNRRTIHKFKTTNPTPLLVNFLATFLVTGGVPTRSQQHLTRVLRIPMVVVRIGIAAASGDVADHLNSLSRYCFSC</sequence>
<evidence type="ECO:0000313" key="1">
    <source>
        <dbReference type="EMBL" id="KAL3368369.1"/>
    </source>
</evidence>
<keyword evidence="2" id="KW-1185">Reference proteome</keyword>
<proteinExistence type="predicted"/>
<dbReference type="EMBL" id="JBJKTR010000005">
    <property type="protein sequence ID" value="KAL3368369.1"/>
    <property type="molecule type" value="Genomic_DNA"/>
</dbReference>
<gene>
    <name evidence="1" type="ORF">AABB24_009310</name>
</gene>
<comment type="caution">
    <text evidence="1">The sequence shown here is derived from an EMBL/GenBank/DDBJ whole genome shotgun (WGS) entry which is preliminary data.</text>
</comment>